<sequence>MSLSPLQSRLVASLVASCLLLLLYLFLFPPQFALAAELQDPPSPAIFDAADFAADFSPRAAAAAAAAAAAGPAYDPGFSLFDRSITGRAPDGPTSLADNEPMAMNINPGATHHFVFSWSGVSGRDAEEGRLELRSHGHHHHNVSQERSAGAGAAAGSEVTDDSPGQQSLAARQTARMIWISATTCQHPQQADPSKTTAPPPQLTLYISKTPANQSPGPGADRGTQDAVVFEEGAAWYKFTTDSEVYLGVHAPDLPEGTKGGFSFLIAASTDEYYYSYEGDTVDDLYLVDSDSQGAILMTRDLMDSPDPVKEQQIMGTQPYSLFAHNAADPAINGVRRSYCGLKTYAHMAITTDGRSSEMVKTIVTKRGKTNMPKQQFFFTGLNASSEYVAILARGTRSAGDLAKRQAQGERGSLVFRETTFRTKSDHGNCAIIVDLAFCDQVAYAVPSNPNFGNSTKLAQFYDDYAATMYANFNKSLAQIACEAPPSQRYSLSRNCTDCAAAYKDWLCSVAIPRCEDFDNQAGYLQPRAVFQPFPDGSTLTPEELSAANVRNTTLFTASRNPLIDEVVKPGPYKELLPCDDVCYKLVQSCPAAMGFSCPVPGDIGFKGNYGQHTPGGGLTCNFPGSAHLRSGSGRMASGGMRRWGLVGWAAVMGLWVM</sequence>
<dbReference type="Proteomes" id="UP001600064">
    <property type="component" value="Unassembled WGS sequence"/>
</dbReference>
<organism evidence="3 4">
    <name type="scientific">Remersonia thermophila</name>
    <dbReference type="NCBI Taxonomy" id="72144"/>
    <lineage>
        <taxon>Eukaryota</taxon>
        <taxon>Fungi</taxon>
        <taxon>Dikarya</taxon>
        <taxon>Ascomycota</taxon>
        <taxon>Pezizomycotina</taxon>
        <taxon>Sordariomycetes</taxon>
        <taxon>Sordariomycetidae</taxon>
        <taxon>Sordariales</taxon>
        <taxon>Sordariales incertae sedis</taxon>
        <taxon>Remersonia</taxon>
    </lineage>
</organism>
<dbReference type="PANTHER" id="PTHR39142:SF1">
    <property type="entry name" value="AEL197CP"/>
    <property type="match status" value="1"/>
</dbReference>
<dbReference type="PANTHER" id="PTHR39142">
    <property type="entry name" value="MID1P"/>
    <property type="match status" value="1"/>
</dbReference>
<accession>A0ABR4D868</accession>
<keyword evidence="2" id="KW-0732">Signal</keyword>
<dbReference type="GeneID" id="98127208"/>
<comment type="caution">
    <text evidence="3">The sequence shown here is derived from an EMBL/GenBank/DDBJ whole genome shotgun (WGS) entry which is preliminary data.</text>
</comment>
<reference evidence="3 4" key="1">
    <citation type="journal article" date="2024" name="Commun. Biol.">
        <title>Comparative genomic analysis of thermophilic fungi reveals convergent evolutionary adaptations and gene losses.</title>
        <authorList>
            <person name="Steindorff A.S."/>
            <person name="Aguilar-Pontes M.V."/>
            <person name="Robinson A.J."/>
            <person name="Andreopoulos B."/>
            <person name="LaButti K."/>
            <person name="Kuo A."/>
            <person name="Mondo S."/>
            <person name="Riley R."/>
            <person name="Otillar R."/>
            <person name="Haridas S."/>
            <person name="Lipzen A."/>
            <person name="Grimwood J."/>
            <person name="Schmutz J."/>
            <person name="Clum A."/>
            <person name="Reid I.D."/>
            <person name="Moisan M.C."/>
            <person name="Butler G."/>
            <person name="Nguyen T.T.M."/>
            <person name="Dewar K."/>
            <person name="Conant G."/>
            <person name="Drula E."/>
            <person name="Henrissat B."/>
            <person name="Hansel C."/>
            <person name="Singer S."/>
            <person name="Hutchinson M.I."/>
            <person name="de Vries R.P."/>
            <person name="Natvig D.O."/>
            <person name="Powell A.J."/>
            <person name="Tsang A."/>
            <person name="Grigoriev I.V."/>
        </authorList>
    </citation>
    <scope>NUCLEOTIDE SEQUENCE [LARGE SCALE GENOMIC DNA]</scope>
    <source>
        <strain evidence="3 4">ATCC 22073</strain>
    </source>
</reference>
<dbReference type="EMBL" id="JAZGUE010000005">
    <property type="protein sequence ID" value="KAL2266559.1"/>
    <property type="molecule type" value="Genomic_DNA"/>
</dbReference>
<name>A0ABR4D868_9PEZI</name>
<dbReference type="InterPro" id="IPR024338">
    <property type="entry name" value="MID1/Yam8"/>
</dbReference>
<protein>
    <submittedName>
        <fullName evidence="3">Uncharacterized protein</fullName>
    </submittedName>
</protein>
<evidence type="ECO:0000313" key="3">
    <source>
        <dbReference type="EMBL" id="KAL2266559.1"/>
    </source>
</evidence>
<dbReference type="RefSeq" id="XP_070865286.1">
    <property type="nucleotide sequence ID" value="XM_071012564.1"/>
</dbReference>
<evidence type="ECO:0000256" key="2">
    <source>
        <dbReference type="SAM" id="SignalP"/>
    </source>
</evidence>
<dbReference type="Pfam" id="PF12929">
    <property type="entry name" value="Mid1"/>
    <property type="match status" value="1"/>
</dbReference>
<evidence type="ECO:0000256" key="1">
    <source>
        <dbReference type="SAM" id="MobiDB-lite"/>
    </source>
</evidence>
<evidence type="ECO:0000313" key="4">
    <source>
        <dbReference type="Proteomes" id="UP001600064"/>
    </source>
</evidence>
<proteinExistence type="predicted"/>
<gene>
    <name evidence="3" type="ORF">VTJ83DRAFT_5911</name>
</gene>
<feature type="signal peptide" evidence="2">
    <location>
        <begin position="1"/>
        <end position="35"/>
    </location>
</feature>
<keyword evidence="4" id="KW-1185">Reference proteome</keyword>
<feature type="region of interest" description="Disordered" evidence="1">
    <location>
        <begin position="136"/>
        <end position="171"/>
    </location>
</feature>
<feature type="chain" id="PRO_5045595573" evidence="2">
    <location>
        <begin position="36"/>
        <end position="658"/>
    </location>
</feature>